<evidence type="ECO:0000313" key="1">
    <source>
        <dbReference type="EMBL" id="CAB4152086.1"/>
    </source>
</evidence>
<dbReference type="EMBL" id="LR796563">
    <property type="protein sequence ID" value="CAB4152086.1"/>
    <property type="molecule type" value="Genomic_DNA"/>
</dbReference>
<gene>
    <name evidence="1" type="ORF">UFOVP583_51</name>
</gene>
<protein>
    <submittedName>
        <fullName evidence="1">Uncharacterized protein</fullName>
    </submittedName>
</protein>
<name>A0A6J5N479_9CAUD</name>
<organism evidence="1">
    <name type="scientific">uncultured Caudovirales phage</name>
    <dbReference type="NCBI Taxonomy" id="2100421"/>
    <lineage>
        <taxon>Viruses</taxon>
        <taxon>Duplodnaviria</taxon>
        <taxon>Heunggongvirae</taxon>
        <taxon>Uroviricota</taxon>
        <taxon>Caudoviricetes</taxon>
        <taxon>Peduoviridae</taxon>
        <taxon>Maltschvirus</taxon>
        <taxon>Maltschvirus maltsch</taxon>
    </lineage>
</organism>
<sequence length="113" mass="12587">MAATQIDYGVAHFYGLRGTMTYMTVQSDSETDSFALDVEVADEVGRVITDRLDDERLEITIEGVLLAADNVPGNGQHFTYGGTQYIMKNIEDKGTNKDFRKVSVKGVKYQEIL</sequence>
<proteinExistence type="predicted"/>
<accession>A0A6J5N479</accession>
<reference evidence="1" key="1">
    <citation type="submission" date="2020-04" db="EMBL/GenBank/DDBJ databases">
        <authorList>
            <person name="Chiriac C."/>
            <person name="Salcher M."/>
            <person name="Ghai R."/>
            <person name="Kavagutti S V."/>
        </authorList>
    </citation>
    <scope>NUCLEOTIDE SEQUENCE</scope>
</reference>